<dbReference type="PROSITE" id="PS50949">
    <property type="entry name" value="HTH_GNTR"/>
    <property type="match status" value="1"/>
</dbReference>
<evidence type="ECO:0000256" key="3">
    <source>
        <dbReference type="ARBA" id="ARBA00023163"/>
    </source>
</evidence>
<dbReference type="GO" id="GO:0003677">
    <property type="term" value="F:DNA binding"/>
    <property type="evidence" value="ECO:0007669"/>
    <property type="project" value="UniProtKB-KW"/>
</dbReference>
<dbReference type="PANTHER" id="PTHR44846:SF1">
    <property type="entry name" value="MANNOSYL-D-GLYCERATE TRANSPORT_METABOLISM SYSTEM REPRESSOR MNGR-RELATED"/>
    <property type="match status" value="1"/>
</dbReference>
<sequence>MMIASHQNAHSLRGNRFIWQMIKDELLKEVQTGELKPGEKIPTEKELAARFQVNVNTVRHALAKMQAAGVLRGERGSGIYVKEDTLRYPIGRTQQQSVELQRLQRPNLRQFLGAKTVRAQTELASALQIPSDSFVRKIETLTWVETRPFSFATYYYPLPRFHGIDLKIREYGSITRSLKDFGISDYRRLQSVIRPKALGAREAKLLNQKKSKPSLMVKHINVDLNGAPIQVGICIEAAWVELLVQFEDEIMESVKTPA</sequence>
<keyword evidence="3" id="KW-0804">Transcription</keyword>
<dbReference type="InterPro" id="IPR036390">
    <property type="entry name" value="WH_DNA-bd_sf"/>
</dbReference>
<dbReference type="SUPFAM" id="SSF64288">
    <property type="entry name" value="Chorismate lyase-like"/>
    <property type="match status" value="1"/>
</dbReference>
<name>A0A1C3WDP9_9HYPH</name>
<protein>
    <submittedName>
        <fullName evidence="5">GntR family transcriptional regulator, phosphonate transport system regulatory protein</fullName>
    </submittedName>
</protein>
<dbReference type="InterPro" id="IPR000524">
    <property type="entry name" value="Tscrpt_reg_HTH_GntR"/>
</dbReference>
<dbReference type="OrthoDB" id="5454556at2"/>
<dbReference type="Pfam" id="PF00392">
    <property type="entry name" value="GntR"/>
    <property type="match status" value="1"/>
</dbReference>
<dbReference type="Gene3D" id="1.10.10.10">
    <property type="entry name" value="Winged helix-like DNA-binding domain superfamily/Winged helix DNA-binding domain"/>
    <property type="match status" value="1"/>
</dbReference>
<dbReference type="SUPFAM" id="SSF46785">
    <property type="entry name" value="Winged helix' DNA-binding domain"/>
    <property type="match status" value="1"/>
</dbReference>
<evidence type="ECO:0000313" key="6">
    <source>
        <dbReference type="Proteomes" id="UP000199435"/>
    </source>
</evidence>
<dbReference type="SMART" id="SM00345">
    <property type="entry name" value="HTH_GNTR"/>
    <property type="match status" value="1"/>
</dbReference>
<dbReference type="PANTHER" id="PTHR44846">
    <property type="entry name" value="MANNOSYL-D-GLYCERATE TRANSPORT/METABOLISM SYSTEM REPRESSOR MNGR-RELATED"/>
    <property type="match status" value="1"/>
</dbReference>
<proteinExistence type="predicted"/>
<dbReference type="EMBL" id="FMAH01000027">
    <property type="protein sequence ID" value="SCB38071.1"/>
    <property type="molecule type" value="Genomic_DNA"/>
</dbReference>
<reference evidence="6" key="1">
    <citation type="submission" date="2016-08" db="EMBL/GenBank/DDBJ databases">
        <authorList>
            <person name="Varghese N."/>
            <person name="Submissions Spin"/>
        </authorList>
    </citation>
    <scope>NUCLEOTIDE SEQUENCE [LARGE SCALE GENOMIC DNA]</scope>
    <source>
        <strain evidence="6">HAMBI 2971</strain>
    </source>
</reference>
<evidence type="ECO:0000256" key="2">
    <source>
        <dbReference type="ARBA" id="ARBA00023125"/>
    </source>
</evidence>
<dbReference type="InterPro" id="IPR012702">
    <property type="entry name" value="CP_lyase_PhnF"/>
</dbReference>
<keyword evidence="6" id="KW-1185">Reference proteome</keyword>
<evidence type="ECO:0000259" key="4">
    <source>
        <dbReference type="PROSITE" id="PS50949"/>
    </source>
</evidence>
<dbReference type="STRING" id="411945.GA0061102_102753"/>
<dbReference type="CDD" id="cd07377">
    <property type="entry name" value="WHTH_GntR"/>
    <property type="match status" value="1"/>
</dbReference>
<dbReference type="Gene3D" id="3.40.1410.10">
    <property type="entry name" value="Chorismate lyase-like"/>
    <property type="match status" value="1"/>
</dbReference>
<dbReference type="NCBIfam" id="TIGR02325">
    <property type="entry name" value="C_P_lyase_phnF"/>
    <property type="match status" value="1"/>
</dbReference>
<dbReference type="GO" id="GO:0003700">
    <property type="term" value="F:DNA-binding transcription factor activity"/>
    <property type="evidence" value="ECO:0007669"/>
    <property type="project" value="InterPro"/>
</dbReference>
<dbReference type="SMART" id="SM00866">
    <property type="entry name" value="UTRA"/>
    <property type="match status" value="1"/>
</dbReference>
<evidence type="ECO:0000256" key="1">
    <source>
        <dbReference type="ARBA" id="ARBA00023015"/>
    </source>
</evidence>
<dbReference type="InterPro" id="IPR036388">
    <property type="entry name" value="WH-like_DNA-bd_sf"/>
</dbReference>
<dbReference type="RefSeq" id="WP_092852666.1">
    <property type="nucleotide sequence ID" value="NZ_FMAH01000027.1"/>
</dbReference>
<dbReference type="AlphaFoldDB" id="A0A1C3WDP9"/>
<dbReference type="Proteomes" id="UP000199435">
    <property type="component" value="Unassembled WGS sequence"/>
</dbReference>
<dbReference type="InterPro" id="IPR050679">
    <property type="entry name" value="Bact_HTH_transcr_reg"/>
</dbReference>
<organism evidence="5 6">
    <name type="scientific">Rhizobium miluonense</name>
    <dbReference type="NCBI Taxonomy" id="411945"/>
    <lineage>
        <taxon>Bacteria</taxon>
        <taxon>Pseudomonadati</taxon>
        <taxon>Pseudomonadota</taxon>
        <taxon>Alphaproteobacteria</taxon>
        <taxon>Hyphomicrobiales</taxon>
        <taxon>Rhizobiaceae</taxon>
        <taxon>Rhizobium/Agrobacterium group</taxon>
        <taxon>Rhizobium</taxon>
    </lineage>
</organism>
<gene>
    <name evidence="5" type="ORF">GA0061102_102753</name>
</gene>
<feature type="domain" description="HTH gntR-type" evidence="4">
    <location>
        <begin position="16"/>
        <end position="84"/>
    </location>
</feature>
<keyword evidence="2" id="KW-0238">DNA-binding</keyword>
<dbReference type="InterPro" id="IPR011663">
    <property type="entry name" value="UTRA"/>
</dbReference>
<evidence type="ECO:0000313" key="5">
    <source>
        <dbReference type="EMBL" id="SCB38071.1"/>
    </source>
</evidence>
<dbReference type="GO" id="GO:0045892">
    <property type="term" value="P:negative regulation of DNA-templated transcription"/>
    <property type="evidence" value="ECO:0007669"/>
    <property type="project" value="TreeGrafter"/>
</dbReference>
<dbReference type="InterPro" id="IPR028978">
    <property type="entry name" value="Chorismate_lyase_/UTRA_dom_sf"/>
</dbReference>
<keyword evidence="1" id="KW-0805">Transcription regulation</keyword>
<dbReference type="Pfam" id="PF07702">
    <property type="entry name" value="UTRA"/>
    <property type="match status" value="1"/>
</dbReference>
<accession>A0A1C3WDP9</accession>